<dbReference type="GO" id="GO:0007169">
    <property type="term" value="P:cell surface receptor protein tyrosine kinase signaling pathway"/>
    <property type="evidence" value="ECO:0007669"/>
    <property type="project" value="InterPro"/>
</dbReference>
<keyword evidence="6 17" id="KW-0547">Nucleotide-binding</keyword>
<evidence type="ECO:0000256" key="2">
    <source>
        <dbReference type="ARBA" id="ARBA00022475"/>
    </source>
</evidence>
<feature type="compositionally biased region" description="Gly residues" evidence="19">
    <location>
        <begin position="897"/>
        <end position="908"/>
    </location>
</feature>
<dbReference type="InterPro" id="IPR008266">
    <property type="entry name" value="Tyr_kinase_AS"/>
</dbReference>
<evidence type="ECO:0000256" key="7">
    <source>
        <dbReference type="ARBA" id="ARBA00022777"/>
    </source>
</evidence>
<dbReference type="SMART" id="SM00219">
    <property type="entry name" value="TyrKc"/>
    <property type="match status" value="1"/>
</dbReference>
<dbReference type="InterPro" id="IPR020635">
    <property type="entry name" value="Tyr_kinase_cat_dom"/>
</dbReference>
<evidence type="ECO:0000256" key="18">
    <source>
        <dbReference type="RuleBase" id="RU000312"/>
    </source>
</evidence>
<feature type="region of interest" description="Disordered" evidence="19">
    <location>
        <begin position="1724"/>
        <end position="1804"/>
    </location>
</feature>
<keyword evidence="3" id="KW-0808">Transferase</keyword>
<dbReference type="EnsemblMetazoa" id="XM_022811041">
    <property type="protein sequence ID" value="XP_022666776"/>
    <property type="gene ID" value="LOC111252721"/>
</dbReference>
<dbReference type="FunFam" id="1.10.510.10:FF:000113">
    <property type="entry name" value="Tyrosine-protein kinase receptor"/>
    <property type="match status" value="1"/>
</dbReference>
<evidence type="ECO:0000313" key="24">
    <source>
        <dbReference type="Proteomes" id="UP000594260"/>
    </source>
</evidence>
<dbReference type="PANTHER" id="PTHR24416">
    <property type="entry name" value="TYROSINE-PROTEIN KINASE RECEPTOR"/>
    <property type="match status" value="1"/>
</dbReference>
<dbReference type="GO" id="GO:0004714">
    <property type="term" value="F:transmembrane receptor protein tyrosine kinase activity"/>
    <property type="evidence" value="ECO:0007669"/>
    <property type="project" value="UniProtKB-EC"/>
</dbReference>
<keyword evidence="18" id="KW-0597">Phosphoprotein</keyword>
<organism evidence="23 24">
    <name type="scientific">Varroa destructor</name>
    <name type="common">Honeybee mite</name>
    <dbReference type="NCBI Taxonomy" id="109461"/>
    <lineage>
        <taxon>Eukaryota</taxon>
        <taxon>Metazoa</taxon>
        <taxon>Ecdysozoa</taxon>
        <taxon>Arthropoda</taxon>
        <taxon>Chelicerata</taxon>
        <taxon>Arachnida</taxon>
        <taxon>Acari</taxon>
        <taxon>Parasitiformes</taxon>
        <taxon>Mesostigmata</taxon>
        <taxon>Gamasina</taxon>
        <taxon>Dermanyssoidea</taxon>
        <taxon>Varroidae</taxon>
        <taxon>Varroa</taxon>
    </lineage>
</organism>
<dbReference type="InterPro" id="IPR000719">
    <property type="entry name" value="Prot_kinase_dom"/>
</dbReference>
<evidence type="ECO:0000256" key="11">
    <source>
        <dbReference type="ARBA" id="ARBA00023137"/>
    </source>
</evidence>
<dbReference type="GO" id="GO:0005886">
    <property type="term" value="C:plasma membrane"/>
    <property type="evidence" value="ECO:0007669"/>
    <property type="project" value="UniProtKB-SubCell"/>
</dbReference>
<dbReference type="FunCoup" id="A0A7M7KL39">
    <property type="interactions" value="17"/>
</dbReference>
<keyword evidence="24" id="KW-1185">Reference proteome</keyword>
<feature type="region of interest" description="Disordered" evidence="19">
    <location>
        <begin position="183"/>
        <end position="214"/>
    </location>
</feature>
<dbReference type="InterPro" id="IPR001245">
    <property type="entry name" value="Ser-Thr/Tyr_kinase_cat_dom"/>
</dbReference>
<feature type="compositionally biased region" description="Polar residues" evidence="19">
    <location>
        <begin position="59"/>
        <end position="76"/>
    </location>
</feature>
<dbReference type="Gene3D" id="2.60.120.200">
    <property type="match status" value="2"/>
</dbReference>
<dbReference type="KEGG" id="vde:111252721"/>
<dbReference type="InterPro" id="IPR002011">
    <property type="entry name" value="Tyr_kinase_rcpt_2_CS"/>
</dbReference>
<dbReference type="PROSITE" id="PS50068">
    <property type="entry name" value="LDLRA_2"/>
    <property type="match status" value="1"/>
</dbReference>
<dbReference type="GO" id="GO:0005524">
    <property type="term" value="F:ATP binding"/>
    <property type="evidence" value="ECO:0007669"/>
    <property type="project" value="UniProtKB-UniRule"/>
</dbReference>
<keyword evidence="7" id="KW-0418">Kinase</keyword>
<dbReference type="EnsemblMetazoa" id="XM_022811038">
    <property type="protein sequence ID" value="XP_022666773"/>
    <property type="gene ID" value="LOC111252721"/>
</dbReference>
<evidence type="ECO:0000256" key="10">
    <source>
        <dbReference type="ARBA" id="ARBA00023136"/>
    </source>
</evidence>
<keyword evidence="14" id="KW-0325">Glycoprotein</keyword>
<feature type="domain" description="Protein kinase" evidence="21">
    <location>
        <begin position="1291"/>
        <end position="1569"/>
    </location>
</feature>
<dbReference type="Pfam" id="PF00629">
    <property type="entry name" value="MAM"/>
    <property type="match status" value="1"/>
</dbReference>
<reference evidence="23" key="1">
    <citation type="submission" date="2021-01" db="UniProtKB">
        <authorList>
            <consortium name="EnsemblMetazoa"/>
        </authorList>
    </citation>
    <scope>IDENTIFICATION</scope>
</reference>
<dbReference type="PROSITE" id="PS50011">
    <property type="entry name" value="PROTEIN_KINASE_DOM"/>
    <property type="match status" value="1"/>
</dbReference>
<dbReference type="Gene3D" id="1.10.510.10">
    <property type="entry name" value="Transferase(Phosphotransferase) domain 1"/>
    <property type="match status" value="1"/>
</dbReference>
<dbReference type="InterPro" id="IPR017441">
    <property type="entry name" value="Protein_kinase_ATP_BS"/>
</dbReference>
<feature type="region of interest" description="Disordered" evidence="19">
    <location>
        <begin position="894"/>
        <end position="926"/>
    </location>
</feature>
<dbReference type="CDD" id="cd05036">
    <property type="entry name" value="PTKc_ALK_LTK"/>
    <property type="match status" value="1"/>
</dbReference>
<dbReference type="SUPFAM" id="SSF56112">
    <property type="entry name" value="Protein kinase-like (PK-like)"/>
    <property type="match status" value="1"/>
</dbReference>
<dbReference type="PROSITE" id="PS00107">
    <property type="entry name" value="PROTEIN_KINASE_ATP"/>
    <property type="match status" value="1"/>
</dbReference>
<dbReference type="Pfam" id="PF07714">
    <property type="entry name" value="PK_Tyr_Ser-Thr"/>
    <property type="match status" value="1"/>
</dbReference>
<dbReference type="PROSITE" id="PS00109">
    <property type="entry name" value="PROTEIN_KINASE_TYR"/>
    <property type="match status" value="1"/>
</dbReference>
<evidence type="ECO:0000256" key="3">
    <source>
        <dbReference type="ARBA" id="ARBA00022679"/>
    </source>
</evidence>
<dbReference type="EnsemblMetazoa" id="XM_022811039">
    <property type="protein sequence ID" value="XP_022666774"/>
    <property type="gene ID" value="LOC111252721"/>
</dbReference>
<dbReference type="SMART" id="SM00192">
    <property type="entry name" value="LDLa"/>
    <property type="match status" value="1"/>
</dbReference>
<dbReference type="CDD" id="cd00112">
    <property type="entry name" value="LDLa"/>
    <property type="match status" value="1"/>
</dbReference>
<dbReference type="InParanoid" id="A0A7M7KL39"/>
<feature type="compositionally biased region" description="Polar residues" evidence="19">
    <location>
        <begin position="1724"/>
        <end position="1744"/>
    </location>
</feature>
<dbReference type="InterPro" id="IPR011009">
    <property type="entry name" value="Kinase-like_dom_sf"/>
</dbReference>
<evidence type="ECO:0000259" key="21">
    <source>
        <dbReference type="PROSITE" id="PS50011"/>
    </source>
</evidence>
<keyword evidence="13 18" id="KW-0675">Receptor</keyword>
<feature type="compositionally biased region" description="Polar residues" evidence="19">
    <location>
        <begin position="1785"/>
        <end position="1804"/>
    </location>
</feature>
<comment type="caution">
    <text evidence="16">Lacks conserved residue(s) required for the propagation of feature annotation.</text>
</comment>
<evidence type="ECO:0000256" key="16">
    <source>
        <dbReference type="PROSITE-ProRule" id="PRU00124"/>
    </source>
</evidence>
<evidence type="ECO:0000256" key="9">
    <source>
        <dbReference type="ARBA" id="ARBA00022989"/>
    </source>
</evidence>
<dbReference type="Proteomes" id="UP000594260">
    <property type="component" value="Unplaced"/>
</dbReference>
<comment type="catalytic activity">
    <reaction evidence="15 18">
        <text>L-tyrosyl-[protein] + ATP = O-phospho-L-tyrosyl-[protein] + ADP + H(+)</text>
        <dbReference type="Rhea" id="RHEA:10596"/>
        <dbReference type="Rhea" id="RHEA-COMP:10136"/>
        <dbReference type="Rhea" id="RHEA-COMP:20101"/>
        <dbReference type="ChEBI" id="CHEBI:15378"/>
        <dbReference type="ChEBI" id="CHEBI:30616"/>
        <dbReference type="ChEBI" id="CHEBI:46858"/>
        <dbReference type="ChEBI" id="CHEBI:61978"/>
        <dbReference type="ChEBI" id="CHEBI:456216"/>
        <dbReference type="EC" id="2.7.10.1"/>
    </reaction>
</comment>
<dbReference type="RefSeq" id="XP_022666776.1">
    <property type="nucleotide sequence ID" value="XM_022811041.1"/>
</dbReference>
<dbReference type="RefSeq" id="XP_022666773.1">
    <property type="nucleotide sequence ID" value="XM_022811038.1"/>
</dbReference>
<dbReference type="GeneID" id="111252721"/>
<keyword evidence="11" id="KW-0829">Tyrosine-protein kinase</keyword>
<feature type="compositionally biased region" description="Polar residues" evidence="19">
    <location>
        <begin position="1613"/>
        <end position="1624"/>
    </location>
</feature>
<evidence type="ECO:0000256" key="8">
    <source>
        <dbReference type="ARBA" id="ARBA00022840"/>
    </source>
</evidence>
<evidence type="ECO:0000256" key="12">
    <source>
        <dbReference type="ARBA" id="ARBA00023157"/>
    </source>
</evidence>
<dbReference type="OrthoDB" id="73209at2759"/>
<name>A0A7M7KL39_VARDE</name>
<evidence type="ECO:0000256" key="13">
    <source>
        <dbReference type="ARBA" id="ARBA00023170"/>
    </source>
</evidence>
<keyword evidence="9 20" id="KW-1133">Transmembrane helix</keyword>
<feature type="binding site" evidence="17">
    <location>
        <position position="1326"/>
    </location>
    <ligand>
        <name>ATP</name>
        <dbReference type="ChEBI" id="CHEBI:30616"/>
    </ligand>
</feature>
<dbReference type="Gene3D" id="4.10.400.10">
    <property type="entry name" value="Low-density Lipoprotein Receptor"/>
    <property type="match status" value="1"/>
</dbReference>
<feature type="region of interest" description="Disordered" evidence="19">
    <location>
        <begin position="1575"/>
        <end position="1654"/>
    </location>
</feature>
<dbReference type="InterPro" id="IPR002172">
    <property type="entry name" value="LDrepeatLR_classA_rpt"/>
</dbReference>
<evidence type="ECO:0000256" key="20">
    <source>
        <dbReference type="SAM" id="Phobius"/>
    </source>
</evidence>
<evidence type="ECO:0000256" key="19">
    <source>
        <dbReference type="SAM" id="MobiDB-lite"/>
    </source>
</evidence>
<feature type="transmembrane region" description="Helical" evidence="20">
    <location>
        <begin position="1199"/>
        <end position="1222"/>
    </location>
</feature>
<sequence length="1804" mass="196474">MLPVNFPVAVITASFVNMESPQLHWRDPLGIIGPLAIATTTSTTKFTNQEGPAAESVNGHLTPSADNNNRSNIGYSNSAHSKMLRYHSARLTNVRERHLRRGRSRYRDLETYVSDNLNNSSGSWGSSTLISFKMCNGEMVEGTEEQVTPLEQMRLPEPETAVAFDVSSLQKFCSLAVPTVTRPANQLNDRPRRPLFSGRTTTASEDDAPSSGAPMPFWSAEVRSSNKGIIRSLASPLRLVLLLVFVSLVFTVPGASATSLDCDFEGPCLWQREHGFVLNARKNASFFQRKRMDPPETDGSRNEKGHYALTLGVGFRLHLTNIPPVTNEQCTLYFDVYKLNFSNAKISVFLSERQHSKEMYSVGVDIIKEEIWQTAKMPLARQQHSFNLTIELHSSAVRSHQGLQALQVALNNHLNISGGALAHKRIKPREVASRGSYIALDNIRLKDCLREVVESCGPRTHHCNDTSGNDTVCVPASQLCDFRPDCPHGDDENMPLCAQIPDSARCSFEGDSFCNWTVSAPGRDSGAAGFEIRRIPLGDTRSGHGNSSSTPSRGRGRYLCSRRKRAPNNLQPISLVSPLYPRPPFYHSDNSSAYFHSCYFRFFYLRPKRLGSAGAYIEIKEEDPRYPDGRVMEVWPRKDDKMVTDSWTGVQVVLPTMLRHPFRVLLHVQHLRAASDAQICFGLDDISLSPECFGLGVPANETRDFPVHFMHDDPDSERTHPGNISLKYEFDTCGVTGRLGPSDDQCRQRYHAPLSKNVRVSKSLKGVQIWQVPETAIYTIFAVGASGGQGLRSAGRNEGAYVRASFRLTKGEKIYILVGQKGASACDDPPRAYQETCVRNSGKQRRKRWVSLTGNTFENSYHFRRPNGPVYDRWLEILADPELKRARRLLRDEQGGRIPGAGGGGGGATFVFREDPPSTAIVGTSTPLHGGSFTPLIIAAGGGGLAADETDQDAKESVGDIFYEEGAFDASSAVGGSSPQAPGSITSDLPAVVDPATRAGAGGGWSGRNGASASVDGRALLEGATGGLPCKRYDQWRTFGGFGGGGGGCLGGGGGGGWRGGDAPSGSSDLRGRNGAGGGSFVLKREAVDRATVYSGLQHPAYLKYYRNVKIKADVTSGSGFVVVVSSLHVTCPCKELCIPVWLATRAASPDQPSLNPRFRCACHQHPARVVSRSDNVSCVPAGSAAASENSGLPTDLQLSYFMMLLICILGASILLGVFLWLRCPHRKGGANVERDSQLLGARREHSSSAVELQLSRLRQQTGMVTEYNPNYEFGGTNGGLELPEIPRESLTLVKALGQGAFGEVYEGVLTRFVGDVLTELSVAVKTLPELSAPDSEKDFVTEAVIMSKFQHPNIVSFIGVCFDRMPRFIVLELLAGGDLKSFLRESRPKPGRPGNLSMGDLLLLAVDVARGCQYLEEKHFIHRDIAARNCLLTSRAPEERQVKIADFGMARDIYRADYYRKGGKAMLPVKWMPPEAFLDGMFTSKTDVWSFGVLLWEVMSMGYMPYPGRGNQEVMQLVTSGGRLEPPVKCPGPVYHIMTQCWHPSPDERPAFGTILERLGYCLQDPDVTSTALPTFQRAPSIERPDIGTGYNTHGLGRSSDPWARGGKDKQTPGSDLTTHRSTPGSESAPLLSSPPPAAAESNSPTSPLDDYMVPMGQFGQYVGAPSTDLVSRVGPLSPFSPTVGTPLSPASICGAQLSPTIPAPPPPRAHNNHILGLAVNGTPQHGSHVPYQQTPPQHMSYRSQDEAELPILEPLTSQHKNTKKKSYANVGIDHRRTPRHKVQSGNGQPPPDSNNSFSEISC</sequence>
<dbReference type="Gene3D" id="3.30.200.20">
    <property type="entry name" value="Phosphorylase Kinase, domain 1"/>
    <property type="match status" value="1"/>
</dbReference>
<dbReference type="GO" id="GO:0045664">
    <property type="term" value="P:regulation of neuron differentiation"/>
    <property type="evidence" value="ECO:0007669"/>
    <property type="project" value="TreeGrafter"/>
</dbReference>
<evidence type="ECO:0000259" key="22">
    <source>
        <dbReference type="PROSITE" id="PS50060"/>
    </source>
</evidence>
<feature type="region of interest" description="Disordered" evidence="19">
    <location>
        <begin position="537"/>
        <end position="557"/>
    </location>
</feature>
<dbReference type="GO" id="GO:0043235">
    <property type="term" value="C:receptor complex"/>
    <property type="evidence" value="ECO:0007669"/>
    <property type="project" value="TreeGrafter"/>
</dbReference>
<dbReference type="PROSITE" id="PS01209">
    <property type="entry name" value="LDLRA_1"/>
    <property type="match status" value="1"/>
</dbReference>
<evidence type="ECO:0000256" key="4">
    <source>
        <dbReference type="ARBA" id="ARBA00022692"/>
    </source>
</evidence>
<dbReference type="PROSITE" id="PS00239">
    <property type="entry name" value="RECEPTOR_TYR_KIN_II"/>
    <property type="match status" value="1"/>
</dbReference>
<feature type="domain" description="MAM" evidence="22">
    <location>
        <begin position="504"/>
        <end position="694"/>
    </location>
</feature>
<dbReference type="InterPro" id="IPR023415">
    <property type="entry name" value="LDLR_class-A_CS"/>
</dbReference>
<dbReference type="EC" id="2.7.10.1" evidence="18"/>
<evidence type="ECO:0000256" key="17">
    <source>
        <dbReference type="PROSITE-ProRule" id="PRU10141"/>
    </source>
</evidence>
<dbReference type="Pfam" id="PF12810">
    <property type="entry name" value="ALK_LTK_GRD"/>
    <property type="match status" value="1"/>
</dbReference>
<dbReference type="RefSeq" id="XP_022666774.1">
    <property type="nucleotide sequence ID" value="XM_022811039.1"/>
</dbReference>
<dbReference type="InterPro" id="IPR055163">
    <property type="entry name" value="ALK/LTK-like_GRD"/>
</dbReference>
<evidence type="ECO:0000256" key="15">
    <source>
        <dbReference type="ARBA" id="ARBA00051243"/>
    </source>
</evidence>
<feature type="compositionally biased region" description="Low complexity" evidence="19">
    <location>
        <begin position="1640"/>
        <end position="1649"/>
    </location>
</feature>
<dbReference type="InterPro" id="IPR050122">
    <property type="entry name" value="RTK"/>
</dbReference>
<comment type="similarity">
    <text evidence="18">Belongs to the protein kinase superfamily. Tyr protein kinase family. Insulin receptor subfamily.</text>
</comment>
<proteinExistence type="inferred from homology"/>
<evidence type="ECO:0000256" key="1">
    <source>
        <dbReference type="ARBA" id="ARBA00004251"/>
    </source>
</evidence>
<dbReference type="EnsemblMetazoa" id="XM_022811040">
    <property type="protein sequence ID" value="XP_022666775"/>
    <property type="gene ID" value="LOC111252721"/>
</dbReference>
<keyword evidence="5" id="KW-0732">Signal</keyword>
<keyword evidence="10 20" id="KW-0472">Membrane</keyword>
<evidence type="ECO:0000256" key="6">
    <source>
        <dbReference type="ARBA" id="ARBA00022741"/>
    </source>
</evidence>
<dbReference type="SUPFAM" id="SSF57424">
    <property type="entry name" value="LDL receptor-like module"/>
    <property type="match status" value="1"/>
</dbReference>
<dbReference type="InterPro" id="IPR000998">
    <property type="entry name" value="MAM_dom"/>
</dbReference>
<evidence type="ECO:0000256" key="5">
    <source>
        <dbReference type="ARBA" id="ARBA00022729"/>
    </source>
</evidence>
<keyword evidence="8 17" id="KW-0067">ATP-binding</keyword>
<comment type="subcellular location">
    <subcellularLocation>
        <location evidence="1">Cell membrane</location>
        <topology evidence="1">Single-pass type I membrane protein</topology>
    </subcellularLocation>
</comment>
<dbReference type="InterPro" id="IPR036055">
    <property type="entry name" value="LDL_receptor-like_sf"/>
</dbReference>
<protein>
    <recommendedName>
        <fullName evidence="18">Tyrosine-protein kinase receptor</fullName>
        <ecNumber evidence="18">2.7.10.1</ecNumber>
    </recommendedName>
</protein>
<dbReference type="PANTHER" id="PTHR24416:SF604">
    <property type="entry name" value="RECEPTOR PROTEIN-TYROSINE KINASE"/>
    <property type="match status" value="1"/>
</dbReference>
<dbReference type="PRINTS" id="PR00109">
    <property type="entry name" value="TYRKINASE"/>
</dbReference>
<accession>A0A7M7KL39</accession>
<feature type="compositionally biased region" description="Polar residues" evidence="19">
    <location>
        <begin position="543"/>
        <end position="552"/>
    </location>
</feature>
<feature type="region of interest" description="Disordered" evidence="19">
    <location>
        <begin position="48"/>
        <end position="76"/>
    </location>
</feature>
<keyword evidence="4 18" id="KW-0812">Transmembrane</keyword>
<evidence type="ECO:0000313" key="23">
    <source>
        <dbReference type="EnsemblMetazoa" id="XP_022666773"/>
    </source>
</evidence>
<dbReference type="RefSeq" id="XP_022666775.1">
    <property type="nucleotide sequence ID" value="XM_022811040.1"/>
</dbReference>
<keyword evidence="12" id="KW-1015">Disulfide bond</keyword>
<dbReference type="PROSITE" id="PS50060">
    <property type="entry name" value="MAM_2"/>
    <property type="match status" value="1"/>
</dbReference>
<evidence type="ECO:0000256" key="14">
    <source>
        <dbReference type="ARBA" id="ARBA00023180"/>
    </source>
</evidence>
<keyword evidence="2" id="KW-1003">Cell membrane</keyword>
<dbReference type="CTD" id="238"/>